<feature type="transmembrane region" description="Helical" evidence="2">
    <location>
        <begin position="228"/>
        <end position="248"/>
    </location>
</feature>
<dbReference type="OrthoDB" id="5125846at2"/>
<evidence type="ECO:0000256" key="1">
    <source>
        <dbReference type="SAM" id="MobiDB-lite"/>
    </source>
</evidence>
<dbReference type="EMBL" id="FONV01000006">
    <property type="protein sequence ID" value="SFF11413.1"/>
    <property type="molecule type" value="Genomic_DNA"/>
</dbReference>
<evidence type="ECO:0000313" key="4">
    <source>
        <dbReference type="Proteomes" id="UP000199645"/>
    </source>
</evidence>
<name>A0A1I2G2S6_9ACTN</name>
<organism evidence="3 4">
    <name type="scientific">Actinoplanes philippinensis</name>
    <dbReference type="NCBI Taxonomy" id="35752"/>
    <lineage>
        <taxon>Bacteria</taxon>
        <taxon>Bacillati</taxon>
        <taxon>Actinomycetota</taxon>
        <taxon>Actinomycetes</taxon>
        <taxon>Micromonosporales</taxon>
        <taxon>Micromonosporaceae</taxon>
        <taxon>Actinoplanes</taxon>
    </lineage>
</organism>
<feature type="transmembrane region" description="Helical" evidence="2">
    <location>
        <begin position="153"/>
        <end position="173"/>
    </location>
</feature>
<feature type="transmembrane region" description="Helical" evidence="2">
    <location>
        <begin position="31"/>
        <end position="52"/>
    </location>
</feature>
<sequence>MINGDLSGAADAQASTPDTTLRPGLPAGRTLRIITVAVGVAIAVYVSFWMPVGYVPTDVSPIDPEGQSVVQRFGPFFALLSLLPALVAAIPMTFPARAQGWAGAGSAAVLTVFAVSAGNLGLYYFPVAMLLWAATIVPLVLDRGIGRSAALVWRLVAAAFLVLPALPAGSAIFSDDSGIVWIAVVLWVVAPIALAALCVWGMRVGYALTAFAGAAVMVAAVVEQGFLFAAFWLVAAVYLLIGASGFTVTRTVSVARLRPRF</sequence>
<keyword evidence="4" id="KW-1185">Reference proteome</keyword>
<gene>
    <name evidence="3" type="ORF">SAMN05421541_106138</name>
</gene>
<evidence type="ECO:0000313" key="3">
    <source>
        <dbReference type="EMBL" id="SFF11413.1"/>
    </source>
</evidence>
<keyword evidence="2" id="KW-1133">Transmembrane helix</keyword>
<reference evidence="3 4" key="1">
    <citation type="submission" date="2016-10" db="EMBL/GenBank/DDBJ databases">
        <authorList>
            <person name="de Groot N.N."/>
        </authorList>
    </citation>
    <scope>NUCLEOTIDE SEQUENCE [LARGE SCALE GENOMIC DNA]</scope>
    <source>
        <strain evidence="3 4">DSM 43019</strain>
    </source>
</reference>
<dbReference type="AlphaFoldDB" id="A0A1I2G2S6"/>
<feature type="transmembrane region" description="Helical" evidence="2">
    <location>
        <begin position="72"/>
        <end position="94"/>
    </location>
</feature>
<evidence type="ECO:0000256" key="2">
    <source>
        <dbReference type="SAM" id="Phobius"/>
    </source>
</evidence>
<proteinExistence type="predicted"/>
<keyword evidence="2" id="KW-0472">Membrane</keyword>
<keyword evidence="2" id="KW-0812">Transmembrane</keyword>
<feature type="transmembrane region" description="Helical" evidence="2">
    <location>
        <begin position="204"/>
        <end position="222"/>
    </location>
</feature>
<dbReference type="RefSeq" id="WP_143133781.1">
    <property type="nucleotide sequence ID" value="NZ_BOMT01000023.1"/>
</dbReference>
<accession>A0A1I2G2S6</accession>
<feature type="transmembrane region" description="Helical" evidence="2">
    <location>
        <begin position="179"/>
        <end position="197"/>
    </location>
</feature>
<dbReference type="Proteomes" id="UP000199645">
    <property type="component" value="Unassembled WGS sequence"/>
</dbReference>
<feature type="region of interest" description="Disordered" evidence="1">
    <location>
        <begin position="1"/>
        <end position="21"/>
    </location>
</feature>
<protein>
    <submittedName>
        <fullName evidence="3">Uncharacterized protein</fullName>
    </submittedName>
</protein>